<evidence type="ECO:0000313" key="4">
    <source>
        <dbReference type="Proteomes" id="UP000094065"/>
    </source>
</evidence>
<organism evidence="3 4">
    <name type="scientific">Cryptococcus amylolentus CBS 6039</name>
    <dbReference type="NCBI Taxonomy" id="1295533"/>
    <lineage>
        <taxon>Eukaryota</taxon>
        <taxon>Fungi</taxon>
        <taxon>Dikarya</taxon>
        <taxon>Basidiomycota</taxon>
        <taxon>Agaricomycotina</taxon>
        <taxon>Tremellomycetes</taxon>
        <taxon>Tremellales</taxon>
        <taxon>Cryptococcaceae</taxon>
        <taxon>Cryptococcus</taxon>
    </lineage>
</organism>
<accession>A0A1E3I7B5</accession>
<feature type="region of interest" description="Disordered" evidence="2">
    <location>
        <begin position="16"/>
        <end position="38"/>
    </location>
</feature>
<dbReference type="GO" id="GO:0004497">
    <property type="term" value="F:monooxygenase activity"/>
    <property type="evidence" value="ECO:0007669"/>
    <property type="project" value="TreeGrafter"/>
</dbReference>
<evidence type="ECO:0000256" key="2">
    <source>
        <dbReference type="SAM" id="MobiDB-lite"/>
    </source>
</evidence>
<evidence type="ECO:0000313" key="3">
    <source>
        <dbReference type="EMBL" id="ODN84529.1"/>
    </source>
</evidence>
<comment type="caution">
    <text evidence="3">The sequence shown here is derived from an EMBL/GenBank/DDBJ whole genome shotgun (WGS) entry which is preliminary data.</text>
</comment>
<dbReference type="InterPro" id="IPR050982">
    <property type="entry name" value="Auxin_biosynth/cation_transpt"/>
</dbReference>
<keyword evidence="1" id="KW-0560">Oxidoreductase</keyword>
<dbReference type="AlphaFoldDB" id="A0A1E3I7B5"/>
<dbReference type="GO" id="GO:0050660">
    <property type="term" value="F:flavin adenine dinucleotide binding"/>
    <property type="evidence" value="ECO:0007669"/>
    <property type="project" value="TreeGrafter"/>
</dbReference>
<protein>
    <recommendedName>
        <fullName evidence="5">FAD/NAD(P)-binding domain-containing protein</fullName>
    </recommendedName>
</protein>
<dbReference type="OrthoDB" id="74360at2759"/>
<dbReference type="EMBL" id="AWGJ01000001">
    <property type="protein sequence ID" value="ODN84529.1"/>
    <property type="molecule type" value="Genomic_DNA"/>
</dbReference>
<dbReference type="Pfam" id="PF13738">
    <property type="entry name" value="Pyr_redox_3"/>
    <property type="match status" value="1"/>
</dbReference>
<keyword evidence="4" id="KW-1185">Reference proteome</keyword>
<dbReference type="Gene3D" id="3.50.50.60">
    <property type="entry name" value="FAD/NAD(P)-binding domain"/>
    <property type="match status" value="1"/>
</dbReference>
<name>A0A1E3I7B5_9TREE</name>
<dbReference type="SUPFAM" id="SSF51905">
    <property type="entry name" value="FAD/NAD(P)-binding domain"/>
    <property type="match status" value="2"/>
</dbReference>
<dbReference type="Proteomes" id="UP000094065">
    <property type="component" value="Unassembled WGS sequence"/>
</dbReference>
<reference evidence="3 4" key="1">
    <citation type="submission" date="2016-06" db="EMBL/GenBank/DDBJ databases">
        <title>Evolution of pathogenesis and genome organization in the Tremellales.</title>
        <authorList>
            <person name="Cuomo C."/>
            <person name="Litvintseva A."/>
            <person name="Heitman J."/>
            <person name="Chen Y."/>
            <person name="Sun S."/>
            <person name="Springer D."/>
            <person name="Dromer F."/>
            <person name="Young S."/>
            <person name="Zeng Q."/>
            <person name="Chapman S."/>
            <person name="Gujja S."/>
            <person name="Saif S."/>
            <person name="Birren B."/>
        </authorList>
    </citation>
    <scope>NUCLEOTIDE SEQUENCE [LARGE SCALE GENOMIC DNA]</scope>
    <source>
        <strain evidence="3 4">CBS 6039</strain>
    </source>
</reference>
<dbReference type="PANTHER" id="PTHR43539">
    <property type="entry name" value="FLAVIN-BINDING MONOOXYGENASE-LIKE PROTEIN (AFU_ORTHOLOGUE AFUA_4G09220)"/>
    <property type="match status" value="1"/>
</dbReference>
<dbReference type="InterPro" id="IPR036188">
    <property type="entry name" value="FAD/NAD-bd_sf"/>
</dbReference>
<evidence type="ECO:0008006" key="5">
    <source>
        <dbReference type="Google" id="ProtNLM"/>
    </source>
</evidence>
<dbReference type="STRING" id="1295533.A0A1E3I7B5"/>
<dbReference type="PANTHER" id="PTHR43539:SF26">
    <property type="entry name" value="MONOOXYGENASE, PUTATIVE-RELATED"/>
    <property type="match status" value="1"/>
</dbReference>
<dbReference type="GeneID" id="30151769"/>
<dbReference type="PRINTS" id="PR00411">
    <property type="entry name" value="PNDRDTASEI"/>
</dbReference>
<evidence type="ECO:0000256" key="1">
    <source>
        <dbReference type="ARBA" id="ARBA00023002"/>
    </source>
</evidence>
<proteinExistence type="predicted"/>
<gene>
    <name evidence="3" type="ORF">L202_00460</name>
</gene>
<sequence length="649" mass="72193">MAPVAIDNPIEIAQRDPVADLKANNTANPSARKPLPKNRDAVPHDYMYQFKYNHDLPLHGKDGVEVPEGTDPKDAALGVVSQLSDALTKGDARAFTDLFWEFGVWRDRVAFTWDYRSFNWHASILKAATDLLPQNPVSKVTLIDPAPTVERPYKDLSFIQAHIQLNTDKVGATALANIILTKDGYKIWTLNTAIESLNNFPELPERDGHMTGPHSWNVQREIDTNLDGVEPDVIVVGAGQNGLMTAARLKALGVNALVVEKNKRIGDNWRGRYEALSLHLPHWADHFAYMPYPQHWPIFCPASKLGDWFEWYASAMELNVWTDSSIAGAKQDADGSWTIEVNRGGHEGKRTFHPKQLVMATSLIGIPSVPTIPGMDKFKGTIRHSSEHDSSREWVGKKVLVVGTSSSGFDTAYDFARRGIDVTLLQRSPTYIMSLTHSIPRILGAYKPDDEGRRPDIDVADRLAHSMPVGPGEELGRRLGEELTELDHDLLHALEDKGFKTWRGQRGTSTQTLGYTRAGGFYFDAGACQQILEGKIRVEQGSIDYFTEDKVVLNGGREQEYDLVILATGFSNTIDSIRRTLGDQVANRCKPVWGMDEEGELNGAWRADPGVPNLWIVVGTLQAARYHSKKVALNIKARLEGIATKPYTE</sequence>
<dbReference type="RefSeq" id="XP_018998332.1">
    <property type="nucleotide sequence ID" value="XM_019133627.1"/>
</dbReference>